<dbReference type="Pfam" id="PF00697">
    <property type="entry name" value="PRAI"/>
    <property type="match status" value="1"/>
</dbReference>
<evidence type="ECO:0000313" key="11">
    <source>
        <dbReference type="Proteomes" id="UP000214975"/>
    </source>
</evidence>
<comment type="pathway">
    <text evidence="2">Amino-acid biosynthesis; L-tryptophan biosynthesis; L-tryptophan from chorismate: step 3/5.</text>
</comment>
<evidence type="ECO:0000313" key="10">
    <source>
        <dbReference type="EMBL" id="AST59225.1"/>
    </source>
</evidence>
<dbReference type="UniPathway" id="UPA00035">
    <property type="reaction ID" value="UER00042"/>
</dbReference>
<dbReference type="Gene3D" id="3.20.20.70">
    <property type="entry name" value="Aldolase class I"/>
    <property type="match status" value="1"/>
</dbReference>
<accession>A0A223I3Y8</accession>
<evidence type="ECO:0000256" key="5">
    <source>
        <dbReference type="ARBA" id="ARBA00022605"/>
    </source>
</evidence>
<dbReference type="SUPFAM" id="SSF51366">
    <property type="entry name" value="Ribulose-phoshate binding barrel"/>
    <property type="match status" value="1"/>
</dbReference>
<evidence type="ECO:0000256" key="3">
    <source>
        <dbReference type="ARBA" id="ARBA00012572"/>
    </source>
</evidence>
<name>A0A223I3Y8_THETR</name>
<evidence type="ECO:0000256" key="4">
    <source>
        <dbReference type="ARBA" id="ARBA00022272"/>
    </source>
</evidence>
<dbReference type="InterPro" id="IPR011060">
    <property type="entry name" value="RibuloseP-bd_barrel"/>
</dbReference>
<sequence>MNCTFILAGGIDTNNVLMAINMLKPDIVDVSSGVEIDGFKNYDLMKEIIYKVRSVI</sequence>
<keyword evidence="5" id="KW-0028">Amino-acid biosynthesis</keyword>
<dbReference type="GO" id="GO:0000162">
    <property type="term" value="P:L-tryptophan biosynthetic process"/>
    <property type="evidence" value="ECO:0007669"/>
    <property type="project" value="UniProtKB-UniPathway"/>
</dbReference>
<feature type="domain" description="N-(5'phosphoribosyl) anthranilate isomerase (PRAI)" evidence="9">
    <location>
        <begin position="4"/>
        <end position="49"/>
    </location>
</feature>
<dbReference type="Proteomes" id="UP000214975">
    <property type="component" value="Chromosome"/>
</dbReference>
<proteinExistence type="predicted"/>
<gene>
    <name evidence="10" type="ORF">Thert_03515</name>
</gene>
<dbReference type="AlphaFoldDB" id="A0A223I3Y8"/>
<keyword evidence="7" id="KW-0057">Aromatic amino acid biosynthesis</keyword>
<evidence type="ECO:0000256" key="2">
    <source>
        <dbReference type="ARBA" id="ARBA00004664"/>
    </source>
</evidence>
<comment type="catalytic activity">
    <reaction evidence="1">
        <text>N-(5-phospho-beta-D-ribosyl)anthranilate = 1-(2-carboxyphenylamino)-1-deoxy-D-ribulose 5-phosphate</text>
        <dbReference type="Rhea" id="RHEA:21540"/>
        <dbReference type="ChEBI" id="CHEBI:18277"/>
        <dbReference type="ChEBI" id="CHEBI:58613"/>
        <dbReference type="EC" id="5.3.1.24"/>
    </reaction>
</comment>
<dbReference type="EMBL" id="CP016893">
    <property type="protein sequence ID" value="AST59225.1"/>
    <property type="molecule type" value="Genomic_DNA"/>
</dbReference>
<protein>
    <recommendedName>
        <fullName evidence="4">N-(5'-phosphoribosyl)anthranilate isomerase</fullName>
        <ecNumber evidence="3">5.3.1.24</ecNumber>
    </recommendedName>
</protein>
<evidence type="ECO:0000256" key="8">
    <source>
        <dbReference type="ARBA" id="ARBA00023235"/>
    </source>
</evidence>
<evidence type="ECO:0000256" key="7">
    <source>
        <dbReference type="ARBA" id="ARBA00023141"/>
    </source>
</evidence>
<keyword evidence="8 10" id="KW-0413">Isomerase</keyword>
<dbReference type="EC" id="5.3.1.24" evidence="3"/>
<evidence type="ECO:0000259" key="9">
    <source>
        <dbReference type="Pfam" id="PF00697"/>
    </source>
</evidence>
<dbReference type="GO" id="GO:0004640">
    <property type="term" value="F:phosphoribosylanthranilate isomerase activity"/>
    <property type="evidence" value="ECO:0007669"/>
    <property type="project" value="UniProtKB-EC"/>
</dbReference>
<dbReference type="InterPro" id="IPR013785">
    <property type="entry name" value="Aldolase_TIM"/>
</dbReference>
<dbReference type="InterPro" id="IPR001240">
    <property type="entry name" value="PRAI_dom"/>
</dbReference>
<evidence type="ECO:0000256" key="1">
    <source>
        <dbReference type="ARBA" id="ARBA00001164"/>
    </source>
</evidence>
<evidence type="ECO:0000256" key="6">
    <source>
        <dbReference type="ARBA" id="ARBA00022822"/>
    </source>
</evidence>
<keyword evidence="6" id="KW-0822">Tryptophan biosynthesis</keyword>
<dbReference type="PANTHER" id="PTHR42894">
    <property type="entry name" value="N-(5'-PHOSPHORIBOSYL)ANTHRANILATE ISOMERASE"/>
    <property type="match status" value="1"/>
</dbReference>
<reference evidence="10 11" key="1">
    <citation type="submission" date="2016-08" db="EMBL/GenBank/DDBJ databases">
        <title>A novel genetic cassette of butanologenic Thermoanaerobacterium thermosaccharolyticum that directly convert cellulose to butanol.</title>
        <authorList>
            <person name="Li T."/>
            <person name="He J."/>
        </authorList>
    </citation>
    <scope>NUCLEOTIDE SEQUENCE [LARGE SCALE GENOMIC DNA]</scope>
    <source>
        <strain evidence="10 11">TG57</strain>
    </source>
</reference>
<organism evidence="10 11">
    <name type="scientific">Thermoanaerobacterium thermosaccharolyticum</name>
    <name type="common">Clostridium thermosaccharolyticum</name>
    <dbReference type="NCBI Taxonomy" id="1517"/>
    <lineage>
        <taxon>Bacteria</taxon>
        <taxon>Bacillati</taxon>
        <taxon>Bacillota</taxon>
        <taxon>Clostridia</taxon>
        <taxon>Thermoanaerobacterales</taxon>
        <taxon>Thermoanaerobacteraceae</taxon>
        <taxon>Thermoanaerobacterium</taxon>
    </lineage>
</organism>
<dbReference type="PANTHER" id="PTHR42894:SF1">
    <property type="entry name" value="N-(5'-PHOSPHORIBOSYL)ANTHRANILATE ISOMERASE"/>
    <property type="match status" value="1"/>
</dbReference>
<dbReference type="InterPro" id="IPR044643">
    <property type="entry name" value="TrpF_fam"/>
</dbReference>